<protein>
    <recommendedName>
        <fullName evidence="8">Zinc resistance-associated protein</fullName>
    </recommendedName>
</protein>
<gene>
    <name evidence="6" type="ORF">C0039_10370</name>
</gene>
<accession>A0A2N5X3D5</accession>
<dbReference type="CDD" id="cd09916">
    <property type="entry name" value="CpxP_like"/>
    <property type="match status" value="1"/>
</dbReference>
<evidence type="ECO:0000256" key="3">
    <source>
        <dbReference type="ARBA" id="ARBA00022729"/>
    </source>
</evidence>
<keyword evidence="3 5" id="KW-0732">Signal</keyword>
<evidence type="ECO:0000256" key="1">
    <source>
        <dbReference type="ARBA" id="ARBA00004418"/>
    </source>
</evidence>
<comment type="caution">
    <text evidence="6">The sequence shown here is derived from an EMBL/GenBank/DDBJ whole genome shotgun (WGS) entry which is preliminary data.</text>
</comment>
<reference evidence="6 7" key="1">
    <citation type="submission" date="2018-01" db="EMBL/GenBank/DDBJ databases">
        <title>The draft genome sequence of Halioglobus lutimaris HF004.</title>
        <authorList>
            <person name="Du Z.-J."/>
            <person name="Shi M.-J."/>
        </authorList>
    </citation>
    <scope>NUCLEOTIDE SEQUENCE [LARGE SCALE GENOMIC DNA]</scope>
    <source>
        <strain evidence="6 7">HF004</strain>
    </source>
</reference>
<dbReference type="PANTHER" id="PTHR38102">
    <property type="entry name" value="PERIPLASMIC CHAPERONE SPY"/>
    <property type="match status" value="1"/>
</dbReference>
<dbReference type="AlphaFoldDB" id="A0A2N5X3D5"/>
<dbReference type="InterPro" id="IPR012899">
    <property type="entry name" value="LTXXQ"/>
</dbReference>
<name>A0A2N5X3D5_9GAMM</name>
<dbReference type="GO" id="GO:0051082">
    <property type="term" value="F:unfolded protein binding"/>
    <property type="evidence" value="ECO:0007669"/>
    <property type="project" value="TreeGrafter"/>
</dbReference>
<feature type="signal peptide" evidence="5">
    <location>
        <begin position="1"/>
        <end position="26"/>
    </location>
</feature>
<evidence type="ECO:0000256" key="2">
    <source>
        <dbReference type="ARBA" id="ARBA00008441"/>
    </source>
</evidence>
<evidence type="ECO:0000313" key="7">
    <source>
        <dbReference type="Proteomes" id="UP000235005"/>
    </source>
</evidence>
<evidence type="ECO:0008006" key="8">
    <source>
        <dbReference type="Google" id="ProtNLM"/>
    </source>
</evidence>
<evidence type="ECO:0000256" key="4">
    <source>
        <dbReference type="ARBA" id="ARBA00022764"/>
    </source>
</evidence>
<dbReference type="Pfam" id="PF07813">
    <property type="entry name" value="LTXXQ"/>
    <property type="match status" value="1"/>
</dbReference>
<dbReference type="EMBL" id="PKUS01000010">
    <property type="protein sequence ID" value="PLW69014.1"/>
    <property type="molecule type" value="Genomic_DNA"/>
</dbReference>
<dbReference type="GO" id="GO:0030288">
    <property type="term" value="C:outer membrane-bounded periplasmic space"/>
    <property type="evidence" value="ECO:0007669"/>
    <property type="project" value="TreeGrafter"/>
</dbReference>
<dbReference type="Proteomes" id="UP000235005">
    <property type="component" value="Unassembled WGS sequence"/>
</dbReference>
<proteinExistence type="inferred from homology"/>
<dbReference type="PANTHER" id="PTHR38102:SF1">
    <property type="entry name" value="PERIPLASMIC CHAPERONE SPY"/>
    <property type="match status" value="1"/>
</dbReference>
<sequence length="149" mass="16683">MKTLIKAAMTGAALSGVLLLSAGAVAMGHHPGHNPERMLAHMTEKLELTETQQTQIEALLAENRSAMQADRQRMDEIRDSLKAMRADFDAGQVTRLTDELGEITSRMAYSLASTQADVYQLLTAEQREEMDELQAVREKRMQKRRPGRD</sequence>
<evidence type="ECO:0000313" key="6">
    <source>
        <dbReference type="EMBL" id="PLW69014.1"/>
    </source>
</evidence>
<dbReference type="InterPro" id="IPR052211">
    <property type="entry name" value="Cpx_auxiliary_protein"/>
</dbReference>
<comment type="similarity">
    <text evidence="2">Belongs to the CpxP/Spy family.</text>
</comment>
<dbReference type="RefSeq" id="WP_101518011.1">
    <property type="nucleotide sequence ID" value="NZ_PKUS01000010.1"/>
</dbReference>
<comment type="subcellular location">
    <subcellularLocation>
        <location evidence="1">Periplasm</location>
    </subcellularLocation>
</comment>
<keyword evidence="4" id="KW-0574">Periplasm</keyword>
<organism evidence="6 7">
    <name type="scientific">Pseudohalioglobus lutimaris</name>
    <dbReference type="NCBI Taxonomy" id="1737061"/>
    <lineage>
        <taxon>Bacteria</taxon>
        <taxon>Pseudomonadati</taxon>
        <taxon>Pseudomonadota</taxon>
        <taxon>Gammaproteobacteria</taxon>
        <taxon>Cellvibrionales</taxon>
        <taxon>Halieaceae</taxon>
        <taxon>Pseudohalioglobus</taxon>
    </lineage>
</organism>
<dbReference type="OrthoDB" id="5738067at2"/>
<dbReference type="Gene3D" id="1.20.120.1490">
    <property type="match status" value="1"/>
</dbReference>
<evidence type="ECO:0000256" key="5">
    <source>
        <dbReference type="SAM" id="SignalP"/>
    </source>
</evidence>
<keyword evidence="7" id="KW-1185">Reference proteome</keyword>
<feature type="chain" id="PRO_5014743183" description="Zinc resistance-associated protein" evidence="5">
    <location>
        <begin position="27"/>
        <end position="149"/>
    </location>
</feature>